<feature type="region of interest" description="Disordered" evidence="1">
    <location>
        <begin position="65"/>
        <end position="96"/>
    </location>
</feature>
<feature type="compositionally biased region" description="Basic residues" evidence="1">
    <location>
        <begin position="75"/>
        <end position="90"/>
    </location>
</feature>
<proteinExistence type="evidence at transcript level"/>
<organism evidence="2">
    <name type="scientific">Zea mays</name>
    <name type="common">Maize</name>
    <dbReference type="NCBI Taxonomy" id="4577"/>
    <lineage>
        <taxon>Eukaryota</taxon>
        <taxon>Viridiplantae</taxon>
        <taxon>Streptophyta</taxon>
        <taxon>Embryophyta</taxon>
        <taxon>Tracheophyta</taxon>
        <taxon>Spermatophyta</taxon>
        <taxon>Magnoliopsida</taxon>
        <taxon>Liliopsida</taxon>
        <taxon>Poales</taxon>
        <taxon>Poaceae</taxon>
        <taxon>PACMAD clade</taxon>
        <taxon>Panicoideae</taxon>
        <taxon>Andropogonodae</taxon>
        <taxon>Andropogoneae</taxon>
        <taxon>Tripsacinae</taxon>
        <taxon>Zea</taxon>
    </lineage>
</organism>
<protein>
    <submittedName>
        <fullName evidence="2">Uncharacterized protein</fullName>
    </submittedName>
</protein>
<evidence type="ECO:0000256" key="1">
    <source>
        <dbReference type="SAM" id="MobiDB-lite"/>
    </source>
</evidence>
<sequence>MATVSLLSPAPSPYKIRRAPLFFSLPELPLSHALLTLLLTTSSSESVKPRQSSCSPSVFPAGVCTSLSNDDRARSPARRRRPRTPSKPRRYLPVEPLPLVDVHHSLRKSENSRLKTTSTR</sequence>
<reference evidence="2" key="1">
    <citation type="journal article" date="2009" name="Plant Mol. Biol.">
        <title>Insights into corn genes derived from large-scale cDNA sequencing.</title>
        <authorList>
            <person name="Alexandrov N.N."/>
            <person name="Brover V.V."/>
            <person name="Freidin S."/>
            <person name="Troukhan M.E."/>
            <person name="Tatarinova T.V."/>
            <person name="Zhang H."/>
            <person name="Swaller T.J."/>
            <person name="Lu Y.P."/>
            <person name="Bouck J."/>
            <person name="Flavell R.B."/>
            <person name="Feldmann K.A."/>
        </authorList>
    </citation>
    <scope>NUCLEOTIDE SEQUENCE</scope>
</reference>
<dbReference type="AlphaFoldDB" id="B6U7I9"/>
<evidence type="ECO:0000313" key="2">
    <source>
        <dbReference type="EMBL" id="ACG45322.1"/>
    </source>
</evidence>
<dbReference type="EMBL" id="EU973204">
    <property type="protein sequence ID" value="ACG45322.1"/>
    <property type="molecule type" value="mRNA"/>
</dbReference>
<accession>B6U7I9</accession>
<name>B6U7I9_MAIZE</name>